<dbReference type="Proteomes" id="UP000626092">
    <property type="component" value="Unassembled WGS sequence"/>
</dbReference>
<keyword evidence="1" id="KW-0378">Hydrolase</keyword>
<keyword evidence="3" id="KW-1185">Reference proteome</keyword>
<accession>A0A834LN36</accession>
<dbReference type="Gene3D" id="3.40.720.10">
    <property type="entry name" value="Alkaline Phosphatase, subunit A"/>
    <property type="match status" value="1"/>
</dbReference>
<dbReference type="InterPro" id="IPR007312">
    <property type="entry name" value="Phosphoesterase"/>
</dbReference>
<dbReference type="AlphaFoldDB" id="A0A834LN36"/>
<evidence type="ECO:0000313" key="2">
    <source>
        <dbReference type="EMBL" id="KAF7143544.1"/>
    </source>
</evidence>
<dbReference type="OrthoDB" id="5135119at2759"/>
<protein>
    <submittedName>
        <fullName evidence="2">Uncharacterized protein</fullName>
    </submittedName>
</protein>
<name>A0A834LN36_RHOSS</name>
<proteinExistence type="predicted"/>
<evidence type="ECO:0000313" key="3">
    <source>
        <dbReference type="Proteomes" id="UP000626092"/>
    </source>
</evidence>
<dbReference type="GO" id="GO:0009395">
    <property type="term" value="P:phospholipid catabolic process"/>
    <property type="evidence" value="ECO:0007669"/>
    <property type="project" value="TreeGrafter"/>
</dbReference>
<reference evidence="2" key="1">
    <citation type="submission" date="2019-11" db="EMBL/GenBank/DDBJ databases">
        <authorList>
            <person name="Liu Y."/>
            <person name="Hou J."/>
            <person name="Li T.-Q."/>
            <person name="Guan C.-H."/>
            <person name="Wu X."/>
            <person name="Wu H.-Z."/>
            <person name="Ling F."/>
            <person name="Zhang R."/>
            <person name="Shi X.-G."/>
            <person name="Ren J.-P."/>
            <person name="Chen E.-F."/>
            <person name="Sun J.-M."/>
        </authorList>
    </citation>
    <scope>NUCLEOTIDE SEQUENCE</scope>
    <source>
        <strain evidence="2">Adult_tree_wgs_1</strain>
        <tissue evidence="2">Leaves</tissue>
    </source>
</reference>
<dbReference type="PANTHER" id="PTHR31956:SF1">
    <property type="entry name" value="NON-SPECIFIC PHOSPHOLIPASE C1"/>
    <property type="match status" value="1"/>
</dbReference>
<evidence type="ECO:0000256" key="1">
    <source>
        <dbReference type="ARBA" id="ARBA00022801"/>
    </source>
</evidence>
<sequence length="119" mass="13063">MCIQRRKKLNSTSPEWNGGSSLLQVKAVGLLKGKTGTVNNGGSVFDGAKRLRLIFKSNDSSLNLAQMKGFVQQAFNKEVEGMARTVMSGFKPELVPVYTELANEFAVFDQWFASVPEST</sequence>
<gene>
    <name evidence="2" type="ORF">RHSIM_Rhsim05G0110200</name>
</gene>
<dbReference type="InterPro" id="IPR017850">
    <property type="entry name" value="Alkaline_phosphatase_core_sf"/>
</dbReference>
<dbReference type="EMBL" id="WJXA01000005">
    <property type="protein sequence ID" value="KAF7143544.1"/>
    <property type="molecule type" value="Genomic_DNA"/>
</dbReference>
<comment type="caution">
    <text evidence="2">The sequence shown here is derived from an EMBL/GenBank/DDBJ whole genome shotgun (WGS) entry which is preliminary data.</text>
</comment>
<organism evidence="2 3">
    <name type="scientific">Rhododendron simsii</name>
    <name type="common">Sims's rhododendron</name>
    <dbReference type="NCBI Taxonomy" id="118357"/>
    <lineage>
        <taxon>Eukaryota</taxon>
        <taxon>Viridiplantae</taxon>
        <taxon>Streptophyta</taxon>
        <taxon>Embryophyta</taxon>
        <taxon>Tracheophyta</taxon>
        <taxon>Spermatophyta</taxon>
        <taxon>Magnoliopsida</taxon>
        <taxon>eudicotyledons</taxon>
        <taxon>Gunneridae</taxon>
        <taxon>Pentapetalae</taxon>
        <taxon>asterids</taxon>
        <taxon>Ericales</taxon>
        <taxon>Ericaceae</taxon>
        <taxon>Ericoideae</taxon>
        <taxon>Rhodoreae</taxon>
        <taxon>Rhododendron</taxon>
    </lineage>
</organism>
<dbReference type="Pfam" id="PF04185">
    <property type="entry name" value="Phosphoesterase"/>
    <property type="match status" value="1"/>
</dbReference>
<dbReference type="GO" id="GO:0042578">
    <property type="term" value="F:phosphoric ester hydrolase activity"/>
    <property type="evidence" value="ECO:0007669"/>
    <property type="project" value="UniProtKB-ARBA"/>
</dbReference>
<dbReference type="PANTHER" id="PTHR31956">
    <property type="entry name" value="NON-SPECIFIC PHOSPHOLIPASE C4-RELATED"/>
    <property type="match status" value="1"/>
</dbReference>